<dbReference type="Pfam" id="PF04325">
    <property type="entry name" value="DUF465"/>
    <property type="match status" value="1"/>
</dbReference>
<dbReference type="RefSeq" id="WP_165101616.1">
    <property type="nucleotide sequence ID" value="NZ_CP049056.1"/>
</dbReference>
<evidence type="ECO:0000313" key="3">
    <source>
        <dbReference type="Proteomes" id="UP000503336"/>
    </source>
</evidence>
<keyword evidence="3" id="KW-1185">Reference proteome</keyword>
<reference evidence="2 3" key="1">
    <citation type="submission" date="2020-02" db="EMBL/GenBank/DDBJ databases">
        <title>complete genome sequence of Rhodobacteraceae bacterium.</title>
        <authorList>
            <person name="Park J."/>
            <person name="Kim Y.-S."/>
            <person name="Kim K.-H."/>
        </authorList>
    </citation>
    <scope>NUCLEOTIDE SEQUENCE [LARGE SCALE GENOMIC DNA]</scope>
    <source>
        <strain evidence="2 3">RR4-56</strain>
    </source>
</reference>
<name>A0A7M3T589_9RHOB</name>
<proteinExistence type="predicted"/>
<dbReference type="AlphaFoldDB" id="A0A7M3T589"/>
<dbReference type="InterPro" id="IPR007420">
    <property type="entry name" value="DUF465"/>
</dbReference>
<sequence length="59" mass="6861">MSLSSHLVELRRKHASLEQRIEKELRSPAADDLQITELKREKLRLKDEITRLGAAETIH</sequence>
<organism evidence="2 3">
    <name type="scientific">Pikeienuella piscinae</name>
    <dbReference type="NCBI Taxonomy" id="2748098"/>
    <lineage>
        <taxon>Bacteria</taxon>
        <taxon>Pseudomonadati</taxon>
        <taxon>Pseudomonadota</taxon>
        <taxon>Alphaproteobacteria</taxon>
        <taxon>Rhodobacterales</taxon>
        <taxon>Paracoccaceae</taxon>
        <taxon>Pikeienuella</taxon>
    </lineage>
</organism>
<keyword evidence="1" id="KW-0175">Coiled coil</keyword>
<protein>
    <submittedName>
        <fullName evidence="2">DUF465 domain-containing protein</fullName>
    </submittedName>
</protein>
<feature type="coiled-coil region" evidence="1">
    <location>
        <begin position="7"/>
        <end position="55"/>
    </location>
</feature>
<dbReference type="KEGG" id="hdh:G5B40_18030"/>
<dbReference type="Gene3D" id="6.10.280.50">
    <property type="match status" value="1"/>
</dbReference>
<gene>
    <name evidence="2" type="ORF">G5B40_18030</name>
</gene>
<dbReference type="InterPro" id="IPR038444">
    <property type="entry name" value="DUF465_sf"/>
</dbReference>
<dbReference type="Proteomes" id="UP000503336">
    <property type="component" value="Chromosome"/>
</dbReference>
<dbReference type="EMBL" id="CP049056">
    <property type="protein sequence ID" value="QIE57170.1"/>
    <property type="molecule type" value="Genomic_DNA"/>
</dbReference>
<accession>A0A7M3T589</accession>
<evidence type="ECO:0000256" key="1">
    <source>
        <dbReference type="SAM" id="Coils"/>
    </source>
</evidence>
<evidence type="ECO:0000313" key="2">
    <source>
        <dbReference type="EMBL" id="QIE57170.1"/>
    </source>
</evidence>